<feature type="domain" description="Transposase DDE" evidence="1">
    <location>
        <begin position="13"/>
        <end position="150"/>
    </location>
</feature>
<proteinExistence type="predicted"/>
<sequence length="196" mass="22061">MTHCTVTQDLVPRCKGRKIEANFDGGDITSDAGVILLRQLDRELGLTRSIARKITDPRSPSHCRHQAQTMIQQRVYGLALGYEDLNDHKTLRHDLALQTAVDSDAELASQSTLCRFELNANRAWAVAMHEELVEQFIRSYRKPPKRLILDSTRLTIRCMGSRWAAISVVTTEVTVSCAFRFLRAEAVGELPAPCLR</sequence>
<dbReference type="Pfam" id="PF13701">
    <property type="entry name" value="DDE_Tnp_1_4"/>
    <property type="match status" value="1"/>
</dbReference>
<comment type="caution">
    <text evidence="2">The sequence shown here is derived from an EMBL/GenBank/DDBJ whole genome shotgun (WGS) entry which is preliminary data.</text>
</comment>
<dbReference type="Proteomes" id="UP000599578">
    <property type="component" value="Unassembled WGS sequence"/>
</dbReference>
<evidence type="ECO:0000259" key="1">
    <source>
        <dbReference type="Pfam" id="PF13701"/>
    </source>
</evidence>
<dbReference type="InterPro" id="IPR025668">
    <property type="entry name" value="Tnp_DDE_dom"/>
</dbReference>
<keyword evidence="3" id="KW-1185">Reference proteome</keyword>
<evidence type="ECO:0000313" key="3">
    <source>
        <dbReference type="Proteomes" id="UP000599578"/>
    </source>
</evidence>
<dbReference type="AlphaFoldDB" id="A0A917Z7P3"/>
<evidence type="ECO:0000313" key="2">
    <source>
        <dbReference type="EMBL" id="GGO76323.1"/>
    </source>
</evidence>
<dbReference type="EMBL" id="BMLT01000001">
    <property type="protein sequence ID" value="GGO76323.1"/>
    <property type="molecule type" value="Genomic_DNA"/>
</dbReference>
<name>A0A917Z7P3_9GAMM</name>
<accession>A0A917Z7P3</accession>
<protein>
    <recommendedName>
        <fullName evidence="1">Transposase DDE domain-containing protein</fullName>
    </recommendedName>
</protein>
<gene>
    <name evidence="2" type="ORF">GCM10011348_03250</name>
</gene>
<reference evidence="2 3" key="1">
    <citation type="journal article" date="2014" name="Int. J. Syst. Evol. Microbiol.">
        <title>Complete genome sequence of Corynebacterium casei LMG S-19264T (=DSM 44701T), isolated from a smear-ripened cheese.</title>
        <authorList>
            <consortium name="US DOE Joint Genome Institute (JGI-PGF)"/>
            <person name="Walter F."/>
            <person name="Albersmeier A."/>
            <person name="Kalinowski J."/>
            <person name="Ruckert C."/>
        </authorList>
    </citation>
    <scope>NUCLEOTIDE SEQUENCE [LARGE SCALE GENOMIC DNA]</scope>
    <source>
        <strain evidence="2 3">CGMCC 1.7286</strain>
    </source>
</reference>
<organism evidence="2 3">
    <name type="scientific">Marinobacterium nitratireducens</name>
    <dbReference type="NCBI Taxonomy" id="518897"/>
    <lineage>
        <taxon>Bacteria</taxon>
        <taxon>Pseudomonadati</taxon>
        <taxon>Pseudomonadota</taxon>
        <taxon>Gammaproteobacteria</taxon>
        <taxon>Oceanospirillales</taxon>
        <taxon>Oceanospirillaceae</taxon>
        <taxon>Marinobacterium</taxon>
    </lineage>
</organism>